<evidence type="ECO:0000313" key="2">
    <source>
        <dbReference type="Proteomes" id="UP000191272"/>
    </source>
</evidence>
<evidence type="ECO:0000313" key="1">
    <source>
        <dbReference type="EMBL" id="ARC50554.1"/>
    </source>
</evidence>
<gene>
    <name evidence="1" type="ORF">A6J88_04170</name>
</gene>
<keyword evidence="2" id="KW-1185">Reference proteome</keyword>
<protein>
    <submittedName>
        <fullName evidence="1">Uncharacterized protein</fullName>
    </submittedName>
</protein>
<accession>A0ABM6JAN1</accession>
<name>A0ABM6JAN1_NEIMU</name>
<proteinExistence type="predicted"/>
<organism evidence="1 2">
    <name type="scientific">Neisseria mucosa</name>
    <dbReference type="NCBI Taxonomy" id="488"/>
    <lineage>
        <taxon>Bacteria</taxon>
        <taxon>Pseudomonadati</taxon>
        <taxon>Pseudomonadota</taxon>
        <taxon>Betaproteobacteria</taxon>
        <taxon>Neisseriales</taxon>
        <taxon>Neisseriaceae</taxon>
        <taxon>Neisseria</taxon>
    </lineage>
</organism>
<reference evidence="2" key="1">
    <citation type="submission" date="2017-03" db="EMBL/GenBank/DDBJ databases">
        <title>FDA dAtabase for Regulatory Grade micrObial Sequences (FDA-ARGOS): Supporting development and validation of Infectious Disease Dx tests.</title>
        <authorList>
            <person name="Campos J."/>
            <person name="Goldberg B."/>
            <person name="Tallon L."/>
            <person name="Sadzewicz L."/>
            <person name="Sengamalay N."/>
            <person name="Ott S."/>
            <person name="Godinez A."/>
            <person name="Nagaraj S."/>
            <person name="Vyas G."/>
            <person name="Aluvathingal J."/>
            <person name="Nadendla S."/>
            <person name="Geyer C."/>
            <person name="Nandy P."/>
            <person name="Hobson J."/>
            <person name="Sichtig H."/>
        </authorList>
    </citation>
    <scope>NUCLEOTIDE SEQUENCE [LARGE SCALE GENOMIC DNA]</scope>
    <source>
        <strain evidence="2">FDAARGOS_260</strain>
    </source>
</reference>
<dbReference type="Proteomes" id="UP000191272">
    <property type="component" value="Chromosome"/>
</dbReference>
<dbReference type="EMBL" id="CP020452">
    <property type="protein sequence ID" value="ARC50554.1"/>
    <property type="molecule type" value="Genomic_DNA"/>
</dbReference>
<sequence>MGQIRFIRFHFGETAFSDDLFPIPYPQAPFYLSNPTEKAYNPTFIFEFIIFSDDLRQRKEVV</sequence>